<organism evidence="1">
    <name type="scientific">Pseudomonas phage Cygsa01</name>
    <dbReference type="NCBI Taxonomy" id="3138529"/>
    <lineage>
        <taxon>Viruses</taxon>
    </lineage>
</organism>
<sequence length="92" mass="10685">MAKATNSAQILNKIGCPHLTLHRGYGYYYFSFDDESRKLYETESVMCCHLNQMELDTWVSDGKAFVEKMERQYTEQKELAEALALSRHTPKS</sequence>
<gene>
    <name evidence="1" type="ORF">Cygsa01_00139</name>
</gene>
<evidence type="ECO:0008006" key="2">
    <source>
        <dbReference type="Google" id="ProtNLM"/>
    </source>
</evidence>
<name>A0AAU6W4C9_9VIRU</name>
<protein>
    <recommendedName>
        <fullName evidence="2">DNA-binding protein</fullName>
    </recommendedName>
</protein>
<reference evidence="1" key="1">
    <citation type="journal article" date="2024" name="J. Gen. Virol.">
        <title>Novel phages of Pseudomonas syringae unveil numerous potential auxiliary metabolic genes.</title>
        <authorList>
            <person name="Feltin C."/>
            <person name="Garneau J.R."/>
            <person name="Morris C.E."/>
            <person name="Berard A."/>
            <person name="Torres-Barcelo C."/>
        </authorList>
    </citation>
    <scope>NUCLEOTIDE SEQUENCE</scope>
</reference>
<proteinExistence type="predicted"/>
<accession>A0AAU6W4C9</accession>
<dbReference type="EMBL" id="PP179332">
    <property type="protein sequence ID" value="XAI71185.1"/>
    <property type="molecule type" value="Genomic_DNA"/>
</dbReference>
<evidence type="ECO:0000313" key="1">
    <source>
        <dbReference type="EMBL" id="XAI71185.1"/>
    </source>
</evidence>